<evidence type="ECO:0000313" key="2">
    <source>
        <dbReference type="Proteomes" id="UP000085678"/>
    </source>
</evidence>
<dbReference type="GeneID" id="106176594"/>
<dbReference type="Proteomes" id="UP000085678">
    <property type="component" value="Unplaced"/>
</dbReference>
<dbReference type="KEGG" id="lak:106176594"/>
<gene>
    <name evidence="3" type="primary">LOC106176594</name>
</gene>
<dbReference type="InParanoid" id="A0A1S3JW42"/>
<keyword evidence="2" id="KW-1185">Reference proteome</keyword>
<protein>
    <submittedName>
        <fullName evidence="3">Uncharacterized protein LOC106176594</fullName>
    </submittedName>
</protein>
<proteinExistence type="predicted"/>
<evidence type="ECO:0000256" key="1">
    <source>
        <dbReference type="SAM" id="SignalP"/>
    </source>
</evidence>
<accession>A0A1S3JW42</accession>
<name>A0A1S3JW42_LINAN</name>
<keyword evidence="1" id="KW-0732">Signal</keyword>
<reference evidence="3" key="1">
    <citation type="submission" date="2025-08" db="UniProtKB">
        <authorList>
            <consortium name="RefSeq"/>
        </authorList>
    </citation>
    <scope>IDENTIFICATION</scope>
    <source>
        <tissue evidence="3">Gonads</tissue>
    </source>
</reference>
<feature type="chain" id="PRO_5010251831" evidence="1">
    <location>
        <begin position="17"/>
        <end position="304"/>
    </location>
</feature>
<evidence type="ECO:0000313" key="3">
    <source>
        <dbReference type="RefSeq" id="XP_013414517.1"/>
    </source>
</evidence>
<sequence length="304" mass="33786">MKIILVCLALLGATYAYPHLPIDEVKQRCLIDKPDVSQGVAYVSDSDCAFYWQCDFAYTVLKNVTLKKCPIGTMWAKIGSLANPPLPGEEPVVCVNCAQQPDHECHVQYPYGSKQCPNDTTPAPTTTEKPRPLGDKICRLDPQNMVFQEIVGEISEVWYWGANETFSCGHLIFNFTKCECQAAPEFPARWNFNVNLNSDNNRLYAANEPVGTVGLSVIEPGCAEFNGSGGLQIPYFKNMRPRTSWLTALVFNRDPPQNAVILFECITIFIYDDGTITASIVVQNPEGKKHPLTVSVTCYVNSDE</sequence>
<feature type="signal peptide" evidence="1">
    <location>
        <begin position="1"/>
        <end position="16"/>
    </location>
</feature>
<dbReference type="AlphaFoldDB" id="A0A1S3JW42"/>
<dbReference type="RefSeq" id="XP_013414517.1">
    <property type="nucleotide sequence ID" value="XM_013559063.1"/>
</dbReference>
<organism evidence="2 3">
    <name type="scientific">Lingula anatina</name>
    <name type="common">Brachiopod</name>
    <name type="synonym">Lingula unguis</name>
    <dbReference type="NCBI Taxonomy" id="7574"/>
    <lineage>
        <taxon>Eukaryota</taxon>
        <taxon>Metazoa</taxon>
        <taxon>Spiralia</taxon>
        <taxon>Lophotrochozoa</taxon>
        <taxon>Brachiopoda</taxon>
        <taxon>Linguliformea</taxon>
        <taxon>Lingulata</taxon>
        <taxon>Lingulida</taxon>
        <taxon>Linguloidea</taxon>
        <taxon>Lingulidae</taxon>
        <taxon>Lingula</taxon>
    </lineage>
</organism>